<proteinExistence type="predicted"/>
<organism evidence="2 3">
    <name type="scientific">Streptomyces chattanoogensis</name>
    <dbReference type="NCBI Taxonomy" id="66876"/>
    <lineage>
        <taxon>Bacteria</taxon>
        <taxon>Bacillati</taxon>
        <taxon>Actinomycetota</taxon>
        <taxon>Actinomycetes</taxon>
        <taxon>Kitasatosporales</taxon>
        <taxon>Streptomycetaceae</taxon>
        <taxon>Streptomyces</taxon>
    </lineage>
</organism>
<dbReference type="Proteomes" id="UP000037982">
    <property type="component" value="Unassembled WGS sequence"/>
</dbReference>
<dbReference type="RefSeq" id="WP_046926387.1">
    <property type="nucleotide sequence ID" value="NZ_JBIAXE010000007.1"/>
</dbReference>
<dbReference type="EMBL" id="LGKG01000185">
    <property type="protein sequence ID" value="KPC59313.1"/>
    <property type="molecule type" value="Genomic_DNA"/>
</dbReference>
<feature type="region of interest" description="Disordered" evidence="1">
    <location>
        <begin position="52"/>
        <end position="80"/>
    </location>
</feature>
<sequence>MPLPPKCPTPDCDDWLWKDTTTTDTDWDNWRWWCRRCDRQWYPTAKQLAEFREGASSRGGPGGGRHQRQAVYRDPRVARR</sequence>
<comment type="caution">
    <text evidence="2">The sequence shown here is derived from an EMBL/GenBank/DDBJ whole genome shotgun (WGS) entry which is preliminary data.</text>
</comment>
<feature type="compositionally biased region" description="Basic and acidic residues" evidence="1">
    <location>
        <begin position="71"/>
        <end position="80"/>
    </location>
</feature>
<accession>A0A0N0XR44</accession>
<dbReference type="PATRIC" id="fig|66876.3.peg.7746"/>
<name>A0A0N0XR44_9ACTN</name>
<protein>
    <submittedName>
        <fullName evidence="2">Uncharacterized protein</fullName>
    </submittedName>
</protein>
<reference evidence="3" key="1">
    <citation type="submission" date="2015-07" db="EMBL/GenBank/DDBJ databases">
        <authorList>
            <person name="Ju K.-S."/>
            <person name="Doroghazi J.R."/>
            <person name="Metcalf W.W."/>
        </authorList>
    </citation>
    <scope>NUCLEOTIDE SEQUENCE [LARGE SCALE GENOMIC DNA]</scope>
    <source>
        <strain evidence="3">NRRL ISP-5002</strain>
    </source>
</reference>
<keyword evidence="3" id="KW-1185">Reference proteome</keyword>
<evidence type="ECO:0000313" key="3">
    <source>
        <dbReference type="Proteomes" id="UP000037982"/>
    </source>
</evidence>
<dbReference type="AlphaFoldDB" id="A0A0N0XR44"/>
<evidence type="ECO:0000256" key="1">
    <source>
        <dbReference type="SAM" id="MobiDB-lite"/>
    </source>
</evidence>
<gene>
    <name evidence="2" type="ORF">ADL29_35175</name>
</gene>
<evidence type="ECO:0000313" key="2">
    <source>
        <dbReference type="EMBL" id="KPC59313.1"/>
    </source>
</evidence>